<name>A0A0E9Q9I2_ANGAN</name>
<dbReference type="AlphaFoldDB" id="A0A0E9Q9I2"/>
<proteinExistence type="predicted"/>
<accession>A0A0E9Q9I2</accession>
<protein>
    <submittedName>
        <fullName evidence="1">Uncharacterized protein</fullName>
    </submittedName>
</protein>
<organism evidence="1">
    <name type="scientific">Anguilla anguilla</name>
    <name type="common">European freshwater eel</name>
    <name type="synonym">Muraena anguilla</name>
    <dbReference type="NCBI Taxonomy" id="7936"/>
    <lineage>
        <taxon>Eukaryota</taxon>
        <taxon>Metazoa</taxon>
        <taxon>Chordata</taxon>
        <taxon>Craniata</taxon>
        <taxon>Vertebrata</taxon>
        <taxon>Euteleostomi</taxon>
        <taxon>Actinopterygii</taxon>
        <taxon>Neopterygii</taxon>
        <taxon>Teleostei</taxon>
        <taxon>Anguilliformes</taxon>
        <taxon>Anguillidae</taxon>
        <taxon>Anguilla</taxon>
    </lineage>
</organism>
<reference evidence="1" key="1">
    <citation type="submission" date="2014-11" db="EMBL/GenBank/DDBJ databases">
        <authorList>
            <person name="Amaro Gonzalez C."/>
        </authorList>
    </citation>
    <scope>NUCLEOTIDE SEQUENCE</scope>
</reference>
<reference evidence="1" key="2">
    <citation type="journal article" date="2015" name="Fish Shellfish Immunol.">
        <title>Early steps in the European eel (Anguilla anguilla)-Vibrio vulnificus interaction in the gills: Role of the RtxA13 toxin.</title>
        <authorList>
            <person name="Callol A."/>
            <person name="Pajuelo D."/>
            <person name="Ebbesson L."/>
            <person name="Teles M."/>
            <person name="MacKenzie S."/>
            <person name="Amaro C."/>
        </authorList>
    </citation>
    <scope>NUCLEOTIDE SEQUENCE</scope>
</reference>
<sequence>MHIILDQILDVRCPHTFGHVVGSTTFGTKTYFS</sequence>
<evidence type="ECO:0000313" key="1">
    <source>
        <dbReference type="EMBL" id="JAH13541.1"/>
    </source>
</evidence>
<dbReference type="EMBL" id="GBXM01095036">
    <property type="protein sequence ID" value="JAH13541.1"/>
    <property type="molecule type" value="Transcribed_RNA"/>
</dbReference>